<dbReference type="GO" id="GO:0004190">
    <property type="term" value="F:aspartic-type endopeptidase activity"/>
    <property type="evidence" value="ECO:0007669"/>
    <property type="project" value="UniProtKB-UniRule"/>
</dbReference>
<evidence type="ECO:0000313" key="13">
    <source>
        <dbReference type="Proteomes" id="UP000245080"/>
    </source>
</evidence>
<protein>
    <recommendedName>
        <fullName evidence="9">Lipoprotein signal peptidase</fullName>
        <ecNumber evidence="9">3.4.23.36</ecNumber>
    </recommendedName>
    <alternativeName>
        <fullName evidence="9">Prolipoprotein signal peptidase</fullName>
    </alternativeName>
    <alternativeName>
        <fullName evidence="9">Signal peptidase II</fullName>
        <shortName evidence="9">SPase II</shortName>
    </alternativeName>
</protein>
<keyword evidence="5 9" id="KW-0064">Aspartyl protease</keyword>
<evidence type="ECO:0000256" key="5">
    <source>
        <dbReference type="ARBA" id="ARBA00022750"/>
    </source>
</evidence>
<feature type="active site" evidence="9">
    <location>
        <position position="131"/>
    </location>
</feature>
<organism evidence="12 13">
    <name type="scientific">Levilactobacillus bambusae</name>
    <dbReference type="NCBI Taxonomy" id="2024736"/>
    <lineage>
        <taxon>Bacteria</taxon>
        <taxon>Bacillati</taxon>
        <taxon>Bacillota</taxon>
        <taxon>Bacilli</taxon>
        <taxon>Lactobacillales</taxon>
        <taxon>Lactobacillaceae</taxon>
        <taxon>Levilactobacillus</taxon>
    </lineage>
</organism>
<dbReference type="OrthoDB" id="9810259at2"/>
<feature type="transmembrane region" description="Helical" evidence="9">
    <location>
        <begin position="89"/>
        <end position="105"/>
    </location>
</feature>
<comment type="caution">
    <text evidence="9">Lacks conserved residue(s) required for the propagation of feature annotation.</text>
</comment>
<comment type="catalytic activity">
    <reaction evidence="9 10">
        <text>Release of signal peptides from bacterial membrane prolipoproteins. Hydrolyzes -Xaa-Yaa-Zaa-|-(S,diacylglyceryl)Cys-, in which Xaa is hydrophobic (preferably Leu), and Yaa (Ala or Ser) and Zaa (Gly or Ala) have small, neutral side chains.</text>
        <dbReference type="EC" id="3.4.23.36"/>
    </reaction>
</comment>
<keyword evidence="6 9" id="KW-0378">Hydrolase</keyword>
<comment type="caution">
    <text evidence="12">The sequence shown here is derived from an EMBL/GenBank/DDBJ whole genome shotgun (WGS) entry which is preliminary data.</text>
</comment>
<dbReference type="EC" id="3.4.23.36" evidence="9"/>
<evidence type="ECO:0000313" key="12">
    <source>
        <dbReference type="EMBL" id="PWG00863.1"/>
    </source>
</evidence>
<dbReference type="InterPro" id="IPR001872">
    <property type="entry name" value="Peptidase_A8"/>
</dbReference>
<comment type="similarity">
    <text evidence="1 9 11">Belongs to the peptidase A8 family.</text>
</comment>
<feature type="transmembrane region" description="Helical" evidence="9">
    <location>
        <begin position="125"/>
        <end position="146"/>
    </location>
</feature>
<gene>
    <name evidence="9" type="primary">lspA</name>
    <name evidence="12" type="ORF">DCM90_01410</name>
</gene>
<keyword evidence="3 9" id="KW-0645">Protease</keyword>
<evidence type="ECO:0000256" key="7">
    <source>
        <dbReference type="ARBA" id="ARBA00022989"/>
    </source>
</evidence>
<keyword evidence="8 9" id="KW-0472">Membrane</keyword>
<evidence type="ECO:0000256" key="1">
    <source>
        <dbReference type="ARBA" id="ARBA00006139"/>
    </source>
</evidence>
<evidence type="ECO:0000256" key="11">
    <source>
        <dbReference type="RuleBase" id="RU004181"/>
    </source>
</evidence>
<dbReference type="Proteomes" id="UP000245080">
    <property type="component" value="Unassembled WGS sequence"/>
</dbReference>
<sequence length="154" mass="17508">MFIILIVAICLLILADQLIKLWVAASIPLGATHELIPNVISLTNLRNSGAAWSILEGQQWFFTLVTIIAIGTLGYFFWRYRNDRDNRGYEIGLAFMLAGTFGNFIDRVHNGYVIDMFQLDFINFPIFNFADLCLTVGVIIILITIIRDDQAEKF</sequence>
<comment type="subcellular location">
    <subcellularLocation>
        <location evidence="9">Cell membrane</location>
        <topology evidence="9">Multi-pass membrane protein</topology>
    </subcellularLocation>
</comment>
<keyword evidence="13" id="KW-1185">Reference proteome</keyword>
<evidence type="ECO:0000256" key="9">
    <source>
        <dbReference type="HAMAP-Rule" id="MF_00161"/>
    </source>
</evidence>
<dbReference type="PANTHER" id="PTHR33695">
    <property type="entry name" value="LIPOPROTEIN SIGNAL PEPTIDASE"/>
    <property type="match status" value="1"/>
</dbReference>
<keyword evidence="2 9" id="KW-1003">Cell membrane</keyword>
<dbReference type="EMBL" id="QCXQ01000001">
    <property type="protein sequence ID" value="PWG00863.1"/>
    <property type="molecule type" value="Genomic_DNA"/>
</dbReference>
<dbReference type="HAMAP" id="MF_00161">
    <property type="entry name" value="LspA"/>
    <property type="match status" value="1"/>
</dbReference>
<dbReference type="UniPathway" id="UPA00665"/>
<name>A0A2V1N1F9_9LACO</name>
<comment type="pathway">
    <text evidence="9">Protein modification; lipoprotein biosynthesis (signal peptide cleavage).</text>
</comment>
<dbReference type="RefSeq" id="WP_109249576.1">
    <property type="nucleotide sequence ID" value="NZ_QCXQ01000001.1"/>
</dbReference>
<dbReference type="GO" id="GO:0006508">
    <property type="term" value="P:proteolysis"/>
    <property type="evidence" value="ECO:0007669"/>
    <property type="project" value="UniProtKB-KW"/>
</dbReference>
<evidence type="ECO:0000256" key="8">
    <source>
        <dbReference type="ARBA" id="ARBA00023136"/>
    </source>
</evidence>
<reference evidence="12 13" key="1">
    <citation type="journal article" date="2018" name="Int. J. Syst. Evol. Microbiol.">
        <title>Lactobacillus bambusae sp. nov., isolated from a traditional fermented Ma-bamboo shoots of Taiwan.</title>
        <authorList>
            <person name="Wang L.-T."/>
        </authorList>
    </citation>
    <scope>NUCLEOTIDE SEQUENCE [LARGE SCALE GENOMIC DNA]</scope>
    <source>
        <strain evidence="12 13">BS-W1</strain>
    </source>
</reference>
<dbReference type="PRINTS" id="PR00781">
    <property type="entry name" value="LIPOSIGPTASE"/>
</dbReference>
<comment type="function">
    <text evidence="9 10">This protein specifically catalyzes the removal of signal peptides from prolipoproteins.</text>
</comment>
<feature type="transmembrane region" description="Helical" evidence="9">
    <location>
        <begin position="60"/>
        <end position="77"/>
    </location>
</feature>
<dbReference type="AlphaFoldDB" id="A0A2V1N1F9"/>
<dbReference type="PANTHER" id="PTHR33695:SF1">
    <property type="entry name" value="LIPOPROTEIN SIGNAL PEPTIDASE"/>
    <property type="match status" value="1"/>
</dbReference>
<evidence type="ECO:0000256" key="10">
    <source>
        <dbReference type="RuleBase" id="RU000594"/>
    </source>
</evidence>
<evidence type="ECO:0000256" key="3">
    <source>
        <dbReference type="ARBA" id="ARBA00022670"/>
    </source>
</evidence>
<evidence type="ECO:0000256" key="6">
    <source>
        <dbReference type="ARBA" id="ARBA00022801"/>
    </source>
</evidence>
<dbReference type="NCBIfam" id="TIGR00077">
    <property type="entry name" value="lspA"/>
    <property type="match status" value="1"/>
</dbReference>
<keyword evidence="7 9" id="KW-1133">Transmembrane helix</keyword>
<keyword evidence="4 9" id="KW-0812">Transmembrane</keyword>
<proteinExistence type="inferred from homology"/>
<dbReference type="GO" id="GO:0005886">
    <property type="term" value="C:plasma membrane"/>
    <property type="evidence" value="ECO:0007669"/>
    <property type="project" value="UniProtKB-SubCell"/>
</dbReference>
<accession>A0A2V1N1F9</accession>
<dbReference type="Pfam" id="PF01252">
    <property type="entry name" value="Peptidase_A8"/>
    <property type="match status" value="1"/>
</dbReference>
<feature type="active site" evidence="9">
    <location>
        <position position="115"/>
    </location>
</feature>
<evidence type="ECO:0000256" key="2">
    <source>
        <dbReference type="ARBA" id="ARBA00022475"/>
    </source>
</evidence>
<evidence type="ECO:0000256" key="4">
    <source>
        <dbReference type="ARBA" id="ARBA00022692"/>
    </source>
</evidence>
<dbReference type="PROSITE" id="PS00855">
    <property type="entry name" value="SPASE_II"/>
    <property type="match status" value="1"/>
</dbReference>